<dbReference type="InterPro" id="IPR000504">
    <property type="entry name" value="RRM_dom"/>
</dbReference>
<accession>G7L547</accession>
<gene>
    <name evidence="4" type="ordered locus">MTR_7g118230</name>
</gene>
<name>G7L547_MEDTR</name>
<evidence type="ECO:0000313" key="5">
    <source>
        <dbReference type="EnsemblPlants" id="AES82825"/>
    </source>
</evidence>
<dbReference type="SMART" id="SM00360">
    <property type="entry name" value="RRM"/>
    <property type="match status" value="1"/>
</dbReference>
<proteinExistence type="predicted"/>
<dbReference type="GO" id="GO:0003729">
    <property type="term" value="F:mRNA binding"/>
    <property type="evidence" value="ECO:0000318"/>
    <property type="project" value="GO_Central"/>
</dbReference>
<protein>
    <submittedName>
        <fullName evidence="4">RNA recognition motif</fullName>
    </submittedName>
</protein>
<dbReference type="PROSITE" id="PS50102">
    <property type="entry name" value="RRM"/>
    <property type="match status" value="1"/>
</dbReference>
<dbReference type="SUPFAM" id="SSF54928">
    <property type="entry name" value="RNA-binding domain, RBD"/>
    <property type="match status" value="2"/>
</dbReference>
<dbReference type="Gene3D" id="3.30.70.330">
    <property type="match status" value="2"/>
</dbReference>
<evidence type="ECO:0000313" key="6">
    <source>
        <dbReference type="Proteomes" id="UP000002051"/>
    </source>
</evidence>
<dbReference type="InterPro" id="IPR050502">
    <property type="entry name" value="Euk_RNA-bind_prot"/>
</dbReference>
<keyword evidence="6" id="KW-1185">Reference proteome</keyword>
<dbReference type="GO" id="GO:1901259">
    <property type="term" value="P:chloroplast rRNA processing"/>
    <property type="evidence" value="ECO:0000318"/>
    <property type="project" value="GO_Central"/>
</dbReference>
<dbReference type="PANTHER" id="PTHR48025:SF7">
    <property type="entry name" value="RNA-BINDING (RRM_RBD_RNP MOTIFS) FAMILY PROTEIN"/>
    <property type="match status" value="1"/>
</dbReference>
<sequence length="345" mass="38976">MVKETKTTTWSWILKTIRFAFCAALSFFLLASQPRKLKLGNPTQVYVCNLPRSCDTHHLLHLFTPHGTVLSTEVCRNAETGESKGSAYVTMGSYNAAKNALAALDGSDVGGREMLVKFSVETLNSPPMRRRTIYYEGPHKVYVGNLWGKKSRVYAFVSYLSQRERDASMSLNGTEFCGRTLVVREVIDPLLTLYAMRGGDKSSGLVAEVCTPPSLQNTTDKKRNEGKYLTISDGCGARPVDIEAWSTRRQRQIYEYVEWSDHLHGKTRDSQNFNLSHWTFGTDRHDDPYTEFEAFSLDFWGLINNDIDRNAANGVGLDYGPQPRVWKVYTRKRTKGVKGDVEKNA</sequence>
<evidence type="ECO:0000259" key="3">
    <source>
        <dbReference type="PROSITE" id="PS50102"/>
    </source>
</evidence>
<dbReference type="GO" id="GO:0009507">
    <property type="term" value="C:chloroplast"/>
    <property type="evidence" value="ECO:0007669"/>
    <property type="project" value="GOC"/>
</dbReference>
<feature type="domain" description="RRM" evidence="3">
    <location>
        <begin position="43"/>
        <end position="121"/>
    </location>
</feature>
<keyword evidence="1 2" id="KW-0694">RNA-binding</keyword>
<dbReference type="Pfam" id="PF00076">
    <property type="entry name" value="RRM_1"/>
    <property type="match status" value="1"/>
</dbReference>
<reference evidence="5" key="3">
    <citation type="submission" date="2015-04" db="UniProtKB">
        <authorList>
            <consortium name="EnsemblPlants"/>
        </authorList>
    </citation>
    <scope>IDENTIFICATION</scope>
    <source>
        <strain evidence="5">cv. Jemalong A17</strain>
    </source>
</reference>
<dbReference type="EnsemblPlants" id="AES82825">
    <property type="protein sequence ID" value="AES82825"/>
    <property type="gene ID" value="MTR_7g118230"/>
</dbReference>
<dbReference type="HOGENOM" id="CLU_805031_0_0_1"/>
<dbReference type="PANTHER" id="PTHR48025">
    <property type="entry name" value="OS02G0815200 PROTEIN"/>
    <property type="match status" value="1"/>
</dbReference>
<reference evidence="4 6" key="2">
    <citation type="journal article" date="2014" name="BMC Genomics">
        <title>An improved genome release (version Mt4.0) for the model legume Medicago truncatula.</title>
        <authorList>
            <person name="Tang H."/>
            <person name="Krishnakumar V."/>
            <person name="Bidwell S."/>
            <person name="Rosen B."/>
            <person name="Chan A."/>
            <person name="Zhou S."/>
            <person name="Gentzbittel L."/>
            <person name="Childs K.L."/>
            <person name="Yandell M."/>
            <person name="Gundlach H."/>
            <person name="Mayer K.F."/>
            <person name="Schwartz D.C."/>
            <person name="Town C.D."/>
        </authorList>
    </citation>
    <scope>GENOME REANNOTATION</scope>
    <source>
        <strain evidence="5 6">cv. Jemalong A17</strain>
    </source>
</reference>
<dbReference type="STRING" id="3880.G7L547"/>
<organism evidence="4 6">
    <name type="scientific">Medicago truncatula</name>
    <name type="common">Barrel medic</name>
    <name type="synonym">Medicago tribuloides</name>
    <dbReference type="NCBI Taxonomy" id="3880"/>
    <lineage>
        <taxon>Eukaryota</taxon>
        <taxon>Viridiplantae</taxon>
        <taxon>Streptophyta</taxon>
        <taxon>Embryophyta</taxon>
        <taxon>Tracheophyta</taxon>
        <taxon>Spermatophyta</taxon>
        <taxon>Magnoliopsida</taxon>
        <taxon>eudicotyledons</taxon>
        <taxon>Gunneridae</taxon>
        <taxon>Pentapetalae</taxon>
        <taxon>rosids</taxon>
        <taxon>fabids</taxon>
        <taxon>Fabales</taxon>
        <taxon>Fabaceae</taxon>
        <taxon>Papilionoideae</taxon>
        <taxon>50 kb inversion clade</taxon>
        <taxon>NPAAA clade</taxon>
        <taxon>Hologalegina</taxon>
        <taxon>IRL clade</taxon>
        <taxon>Trifolieae</taxon>
        <taxon>Medicago</taxon>
    </lineage>
</organism>
<evidence type="ECO:0000256" key="2">
    <source>
        <dbReference type="PROSITE-ProRule" id="PRU00176"/>
    </source>
</evidence>
<accession>A0A0C3WGS2</accession>
<evidence type="ECO:0000313" key="4">
    <source>
        <dbReference type="EMBL" id="AES82825.2"/>
    </source>
</evidence>
<dbReference type="InterPro" id="IPR035979">
    <property type="entry name" value="RBD_domain_sf"/>
</dbReference>
<reference evidence="4 6" key="1">
    <citation type="journal article" date="2011" name="Nature">
        <title>The Medicago genome provides insight into the evolution of rhizobial symbioses.</title>
        <authorList>
            <person name="Young N.D."/>
            <person name="Debelle F."/>
            <person name="Oldroyd G.E."/>
            <person name="Geurts R."/>
            <person name="Cannon S.B."/>
            <person name="Udvardi M.K."/>
            <person name="Benedito V.A."/>
            <person name="Mayer K.F."/>
            <person name="Gouzy J."/>
            <person name="Schoof H."/>
            <person name="Van de Peer Y."/>
            <person name="Proost S."/>
            <person name="Cook D.R."/>
            <person name="Meyers B.C."/>
            <person name="Spannagl M."/>
            <person name="Cheung F."/>
            <person name="De Mita S."/>
            <person name="Krishnakumar V."/>
            <person name="Gundlach H."/>
            <person name="Zhou S."/>
            <person name="Mudge J."/>
            <person name="Bharti A.K."/>
            <person name="Murray J.D."/>
            <person name="Naoumkina M.A."/>
            <person name="Rosen B."/>
            <person name="Silverstein K.A."/>
            <person name="Tang H."/>
            <person name="Rombauts S."/>
            <person name="Zhao P.X."/>
            <person name="Zhou P."/>
            <person name="Barbe V."/>
            <person name="Bardou P."/>
            <person name="Bechner M."/>
            <person name="Bellec A."/>
            <person name="Berger A."/>
            <person name="Berges H."/>
            <person name="Bidwell S."/>
            <person name="Bisseling T."/>
            <person name="Choisne N."/>
            <person name="Couloux A."/>
            <person name="Denny R."/>
            <person name="Deshpande S."/>
            <person name="Dai X."/>
            <person name="Doyle J.J."/>
            <person name="Dudez A.M."/>
            <person name="Farmer A.D."/>
            <person name="Fouteau S."/>
            <person name="Franken C."/>
            <person name="Gibelin C."/>
            <person name="Gish J."/>
            <person name="Goldstein S."/>
            <person name="Gonzalez A.J."/>
            <person name="Green P.J."/>
            <person name="Hallab A."/>
            <person name="Hartog M."/>
            <person name="Hua A."/>
            <person name="Humphray S.J."/>
            <person name="Jeong D.H."/>
            <person name="Jing Y."/>
            <person name="Jocker A."/>
            <person name="Kenton S.M."/>
            <person name="Kim D.J."/>
            <person name="Klee K."/>
            <person name="Lai H."/>
            <person name="Lang C."/>
            <person name="Lin S."/>
            <person name="Macmil S.L."/>
            <person name="Magdelenat G."/>
            <person name="Matthews L."/>
            <person name="McCorrison J."/>
            <person name="Monaghan E.L."/>
            <person name="Mun J.H."/>
            <person name="Najar F.Z."/>
            <person name="Nicholson C."/>
            <person name="Noirot C."/>
            <person name="O'Bleness M."/>
            <person name="Paule C.R."/>
            <person name="Poulain J."/>
            <person name="Prion F."/>
            <person name="Qin B."/>
            <person name="Qu C."/>
            <person name="Retzel E.F."/>
            <person name="Riddle C."/>
            <person name="Sallet E."/>
            <person name="Samain S."/>
            <person name="Samson N."/>
            <person name="Sanders I."/>
            <person name="Saurat O."/>
            <person name="Scarpelli C."/>
            <person name="Schiex T."/>
            <person name="Segurens B."/>
            <person name="Severin A.J."/>
            <person name="Sherrier D.J."/>
            <person name="Shi R."/>
            <person name="Sims S."/>
            <person name="Singer S.R."/>
            <person name="Sinharoy S."/>
            <person name="Sterck L."/>
            <person name="Viollet A."/>
            <person name="Wang B.B."/>
            <person name="Wang K."/>
            <person name="Wang M."/>
            <person name="Wang X."/>
            <person name="Warfsmann J."/>
            <person name="Weissenbach J."/>
            <person name="White D.D."/>
            <person name="White J.D."/>
            <person name="Wiley G.B."/>
            <person name="Wincker P."/>
            <person name="Xing Y."/>
            <person name="Yang L."/>
            <person name="Yao Z."/>
            <person name="Ying F."/>
            <person name="Zhai J."/>
            <person name="Zhou L."/>
            <person name="Zuber A."/>
            <person name="Denarie J."/>
            <person name="Dixon R.A."/>
            <person name="May G.D."/>
            <person name="Schwartz D.C."/>
            <person name="Rogers J."/>
            <person name="Quetier F."/>
            <person name="Town C.D."/>
            <person name="Roe B.A."/>
        </authorList>
    </citation>
    <scope>NUCLEOTIDE SEQUENCE [LARGE SCALE GENOMIC DNA]</scope>
    <source>
        <strain evidence="4">A17</strain>
        <strain evidence="5 6">cv. Jemalong A17</strain>
    </source>
</reference>
<dbReference type="Proteomes" id="UP000002051">
    <property type="component" value="Unassembled WGS sequence"/>
</dbReference>
<dbReference type="AlphaFoldDB" id="G7L547"/>
<evidence type="ECO:0000256" key="1">
    <source>
        <dbReference type="ARBA" id="ARBA00022884"/>
    </source>
</evidence>
<dbReference type="InterPro" id="IPR012677">
    <property type="entry name" value="Nucleotide-bd_a/b_plait_sf"/>
</dbReference>
<dbReference type="EMBL" id="CM001223">
    <property type="protein sequence ID" value="AES82825.2"/>
    <property type="molecule type" value="Genomic_DNA"/>
</dbReference>